<dbReference type="InterPro" id="IPR011765">
    <property type="entry name" value="Pept_M16_N"/>
</dbReference>
<keyword evidence="9" id="KW-0732">Signal</keyword>
<dbReference type="InterPro" id="IPR050626">
    <property type="entry name" value="Peptidase_M16"/>
</dbReference>
<dbReference type="PANTHER" id="PTHR43690">
    <property type="entry name" value="NARDILYSIN"/>
    <property type="match status" value="1"/>
</dbReference>
<dbReference type="Pfam" id="PF05193">
    <property type="entry name" value="Peptidase_M16_C"/>
    <property type="match status" value="2"/>
</dbReference>
<evidence type="ECO:0000256" key="7">
    <source>
        <dbReference type="ARBA" id="ARBA00023049"/>
    </source>
</evidence>
<dbReference type="AlphaFoldDB" id="A0A4R2EEF4"/>
<reference evidence="12 13" key="1">
    <citation type="submission" date="2019-03" db="EMBL/GenBank/DDBJ databases">
        <title>Genomic Encyclopedia of Archaeal and Bacterial Type Strains, Phase II (KMG-II): from individual species to whole genera.</title>
        <authorList>
            <person name="Goeker M."/>
        </authorList>
    </citation>
    <scope>NUCLEOTIDE SEQUENCE [LARGE SCALE GENOMIC DNA]</scope>
    <source>
        <strain evidence="12 13">RL-C</strain>
    </source>
</reference>
<comment type="caution">
    <text evidence="12">The sequence shown here is derived from an EMBL/GenBank/DDBJ whole genome shotgun (WGS) entry which is preliminary data.</text>
</comment>
<dbReference type="SUPFAM" id="SSF63411">
    <property type="entry name" value="LuxS/MPP-like metallohydrolase"/>
    <property type="match status" value="4"/>
</dbReference>
<dbReference type="PANTHER" id="PTHR43690:SF34">
    <property type="entry name" value="ZINC PROTEASE PQQL-LIKE"/>
    <property type="match status" value="1"/>
</dbReference>
<dbReference type="Gene3D" id="3.30.830.10">
    <property type="entry name" value="Metalloenzyme, LuxS/M16 peptidase-like"/>
    <property type="match status" value="4"/>
</dbReference>
<evidence type="ECO:0000256" key="6">
    <source>
        <dbReference type="ARBA" id="ARBA00022833"/>
    </source>
</evidence>
<evidence type="ECO:0000256" key="9">
    <source>
        <dbReference type="SAM" id="SignalP"/>
    </source>
</evidence>
<sequence>MLFMKKNIFLLLMVALLSLPALAQQMPPLPTDPKVRVGKLDNGLTYYIRHNAEPKGQADFYIAQKVGSILEEENQRGLAHFLEHMAFNGSKNFPGKKMINYLETIGVKFGANLNAGTGFDQTVYNIANAPVTREGVVDSCLLILHDWSSFISLEDKEIDNERGVIHEEWRTRTNAQMRIFDQMLPTLFEGSQYANRMPIGTMEVIDNFKYQELKDYYHKWYRPDLQGLVIVGDIDVDKVEAKIKAMFADIAKPVNPAERTQFLVKDNDSPIVSIATDPEATNTQIMLFFKRDQMPKELRPTAANLVNYYLCQVSQKMLNDRFGEIAQKPNSPFVYAQGDNGNFFIANTKDAFTIYGASSEGKAMNALTAIATESERVRKFGFTASEYERAKSDFLRQVENQFKDREKQKNGYYVNQYLENFLNDTPIAGIETEYQIFQQVAKMLPVEQVNKFAAEMIGEKNVAIAISGPKKDGLTYPTTDEVIAAFNKARSENITAYVDKVSNEPLIKELPKAGKVVKEEKGSKFGETIWTLSNGAKVLVKKTDFKEDEIIFTATSKGGSSLVDDNDAINIKALNEVISVGGVGNFSATDLPKILAGKKASVEASVGNDSESLNGQCSPKDIESMMQLTYLTVAAPRVDNEAFQSYIERAKAMLANREAHPMTAFSDSLTSAMYGNHPRAQRLTAAMMDKVNYARIMEIYKQRFANMGDFTFTFVGNVDMNTLKPMVEQYIASLPGNPKKENFRDVKMYTRKGEYKNQFEKEMKTPKATVFTMYTGKLDYTIENRIKMSMLDQIMDIVYTKTIREDEGGTYGVDVRGSVDNYPYGSFSLYVMFDTDPKQIDKLLAKVKQGLDEIVKSGPAEESLNKVKEYMLKNYGEAQRSNSHWLNAIDAYYTWGIDRQNGFDAKIKAITVNDIKEFTAKLLAQKNEVDVIMKGVEKK</sequence>
<feature type="domain" description="Peptidase M16 N-terminal" evidence="10">
    <location>
        <begin position="54"/>
        <end position="195"/>
    </location>
</feature>
<dbReference type="GO" id="GO:0004222">
    <property type="term" value="F:metalloendopeptidase activity"/>
    <property type="evidence" value="ECO:0007669"/>
    <property type="project" value="InterPro"/>
</dbReference>
<evidence type="ECO:0000256" key="8">
    <source>
        <dbReference type="RuleBase" id="RU004447"/>
    </source>
</evidence>
<comment type="similarity">
    <text evidence="2 8">Belongs to the peptidase M16 family.</text>
</comment>
<evidence type="ECO:0000313" key="12">
    <source>
        <dbReference type="EMBL" id="TCN66455.1"/>
    </source>
</evidence>
<evidence type="ECO:0000256" key="1">
    <source>
        <dbReference type="ARBA" id="ARBA00001947"/>
    </source>
</evidence>
<evidence type="ECO:0000256" key="3">
    <source>
        <dbReference type="ARBA" id="ARBA00022670"/>
    </source>
</evidence>
<dbReference type="EMBL" id="SLWB01000009">
    <property type="protein sequence ID" value="TCN66455.1"/>
    <property type="molecule type" value="Genomic_DNA"/>
</dbReference>
<dbReference type="InterPro" id="IPR001431">
    <property type="entry name" value="Pept_M16_Zn_BS"/>
</dbReference>
<dbReference type="GO" id="GO:0046872">
    <property type="term" value="F:metal ion binding"/>
    <property type="evidence" value="ECO:0007669"/>
    <property type="project" value="UniProtKB-KW"/>
</dbReference>
<organism evidence="12 13">
    <name type="scientific">Acetobacteroides hydrogenigenes</name>
    <dbReference type="NCBI Taxonomy" id="979970"/>
    <lineage>
        <taxon>Bacteria</taxon>
        <taxon>Pseudomonadati</taxon>
        <taxon>Bacteroidota</taxon>
        <taxon>Bacteroidia</taxon>
        <taxon>Bacteroidales</taxon>
        <taxon>Rikenellaceae</taxon>
        <taxon>Acetobacteroides</taxon>
    </lineage>
</organism>
<dbReference type="GO" id="GO:0006508">
    <property type="term" value="P:proteolysis"/>
    <property type="evidence" value="ECO:0007669"/>
    <property type="project" value="UniProtKB-KW"/>
</dbReference>
<evidence type="ECO:0000259" key="11">
    <source>
        <dbReference type="Pfam" id="PF05193"/>
    </source>
</evidence>
<dbReference type="Pfam" id="PF00675">
    <property type="entry name" value="Peptidase_M16"/>
    <property type="match status" value="1"/>
</dbReference>
<protein>
    <submittedName>
        <fullName evidence="12">Zinc protease</fullName>
    </submittedName>
</protein>
<dbReference type="InterPro" id="IPR007863">
    <property type="entry name" value="Peptidase_M16_C"/>
</dbReference>
<evidence type="ECO:0000256" key="5">
    <source>
        <dbReference type="ARBA" id="ARBA00022801"/>
    </source>
</evidence>
<keyword evidence="6" id="KW-0862">Zinc</keyword>
<keyword evidence="7" id="KW-0482">Metalloprotease</keyword>
<dbReference type="InterPro" id="IPR011249">
    <property type="entry name" value="Metalloenz_LuxS/M16"/>
</dbReference>
<feature type="chain" id="PRO_5020750978" evidence="9">
    <location>
        <begin position="24"/>
        <end position="939"/>
    </location>
</feature>
<keyword evidence="13" id="KW-1185">Reference proteome</keyword>
<evidence type="ECO:0000313" key="13">
    <source>
        <dbReference type="Proteomes" id="UP000294830"/>
    </source>
</evidence>
<keyword evidence="5" id="KW-0378">Hydrolase</keyword>
<feature type="signal peptide" evidence="9">
    <location>
        <begin position="1"/>
        <end position="23"/>
    </location>
</feature>
<feature type="domain" description="Peptidase M16 C-terminal" evidence="11">
    <location>
        <begin position="690"/>
        <end position="869"/>
    </location>
</feature>
<feature type="domain" description="Peptidase M16 C-terminal" evidence="11">
    <location>
        <begin position="208"/>
        <end position="392"/>
    </location>
</feature>
<evidence type="ECO:0000256" key="2">
    <source>
        <dbReference type="ARBA" id="ARBA00007261"/>
    </source>
</evidence>
<keyword evidence="3 12" id="KW-0645">Protease</keyword>
<evidence type="ECO:0000259" key="10">
    <source>
        <dbReference type="Pfam" id="PF00675"/>
    </source>
</evidence>
<evidence type="ECO:0000256" key="4">
    <source>
        <dbReference type="ARBA" id="ARBA00022723"/>
    </source>
</evidence>
<gene>
    <name evidence="12" type="ORF">CLV25_10984</name>
</gene>
<name>A0A4R2EEF4_9BACT</name>
<comment type="cofactor">
    <cofactor evidence="1">
        <name>Zn(2+)</name>
        <dbReference type="ChEBI" id="CHEBI:29105"/>
    </cofactor>
</comment>
<proteinExistence type="inferred from homology"/>
<dbReference type="Proteomes" id="UP000294830">
    <property type="component" value="Unassembled WGS sequence"/>
</dbReference>
<keyword evidence="4" id="KW-0479">Metal-binding</keyword>
<dbReference type="PROSITE" id="PS00143">
    <property type="entry name" value="INSULINASE"/>
    <property type="match status" value="1"/>
</dbReference>
<accession>A0A4R2EEF4</accession>